<dbReference type="Gene3D" id="1.10.287.950">
    <property type="entry name" value="Methyl-accepting chemotaxis protein"/>
    <property type="match status" value="1"/>
</dbReference>
<dbReference type="Pfam" id="PF00672">
    <property type="entry name" value="HAMP"/>
    <property type="match status" value="1"/>
</dbReference>
<feature type="coiled-coil region" evidence="9">
    <location>
        <begin position="268"/>
        <end position="295"/>
    </location>
</feature>
<gene>
    <name evidence="13" type="ORF">A6K76_09745</name>
</gene>
<dbReference type="CDD" id="cd06225">
    <property type="entry name" value="HAMP"/>
    <property type="match status" value="1"/>
</dbReference>
<feature type="domain" description="HAMP" evidence="12">
    <location>
        <begin position="223"/>
        <end position="276"/>
    </location>
</feature>
<evidence type="ECO:0000256" key="9">
    <source>
        <dbReference type="SAM" id="Coils"/>
    </source>
</evidence>
<dbReference type="Pfam" id="PF17200">
    <property type="entry name" value="sCache_2"/>
    <property type="match status" value="1"/>
</dbReference>
<dbReference type="GO" id="GO:0006935">
    <property type="term" value="P:chemotaxis"/>
    <property type="evidence" value="ECO:0007669"/>
    <property type="project" value="InterPro"/>
</dbReference>
<organism evidence="13 14">
    <name type="scientific">Caryophanon latum</name>
    <dbReference type="NCBI Taxonomy" id="33977"/>
    <lineage>
        <taxon>Bacteria</taxon>
        <taxon>Bacillati</taxon>
        <taxon>Bacillota</taxon>
        <taxon>Bacilli</taxon>
        <taxon>Bacillales</taxon>
        <taxon>Caryophanaceae</taxon>
        <taxon>Caryophanon</taxon>
    </lineage>
</organism>
<keyword evidence="9" id="KW-0175">Coiled coil</keyword>
<dbReference type="Gene3D" id="6.10.340.10">
    <property type="match status" value="1"/>
</dbReference>
<dbReference type="Gene3D" id="3.30.450.20">
    <property type="entry name" value="PAS domain"/>
    <property type="match status" value="1"/>
</dbReference>
<evidence type="ECO:0000313" key="14">
    <source>
        <dbReference type="Proteomes" id="UP000093482"/>
    </source>
</evidence>
<dbReference type="Pfam" id="PF00015">
    <property type="entry name" value="MCPsignal"/>
    <property type="match status" value="1"/>
</dbReference>
<dbReference type="PANTHER" id="PTHR32089:SF114">
    <property type="entry name" value="METHYL-ACCEPTING CHEMOTAXIS PROTEIN MCPB"/>
    <property type="match status" value="1"/>
</dbReference>
<comment type="subcellular location">
    <subcellularLocation>
        <location evidence="1">Cell membrane</location>
        <topology evidence="1">Multi-pass membrane protein</topology>
    </subcellularLocation>
</comment>
<proteinExistence type="inferred from homology"/>
<dbReference type="GO" id="GO:0004888">
    <property type="term" value="F:transmembrane signaling receptor activity"/>
    <property type="evidence" value="ECO:0007669"/>
    <property type="project" value="InterPro"/>
</dbReference>
<keyword evidence="5 10" id="KW-0472">Membrane</keyword>
<keyword evidence="3 10" id="KW-0812">Transmembrane</keyword>
<evidence type="ECO:0000256" key="4">
    <source>
        <dbReference type="ARBA" id="ARBA00022989"/>
    </source>
</evidence>
<evidence type="ECO:0000256" key="6">
    <source>
        <dbReference type="ARBA" id="ARBA00023224"/>
    </source>
</evidence>
<dbReference type="InterPro" id="IPR004089">
    <property type="entry name" value="MCPsignal_dom"/>
</dbReference>
<reference evidence="13 14" key="1">
    <citation type="submission" date="2016-07" db="EMBL/GenBank/DDBJ databases">
        <title>Caryophanon latum genome sequencing.</title>
        <authorList>
            <person name="Verma A."/>
            <person name="Pal Y."/>
            <person name="Krishnamurthi S."/>
        </authorList>
    </citation>
    <scope>NUCLEOTIDE SEQUENCE [LARGE SCALE GENOMIC DNA]</scope>
    <source>
        <strain evidence="13 14">DSM 14151</strain>
    </source>
</reference>
<evidence type="ECO:0008006" key="15">
    <source>
        <dbReference type="Google" id="ProtNLM"/>
    </source>
</evidence>
<dbReference type="PANTHER" id="PTHR32089">
    <property type="entry name" value="METHYL-ACCEPTING CHEMOTAXIS PROTEIN MCPB"/>
    <property type="match status" value="1"/>
</dbReference>
<evidence type="ECO:0000256" key="1">
    <source>
        <dbReference type="ARBA" id="ARBA00004651"/>
    </source>
</evidence>
<feature type="transmembrane region" description="Helical" evidence="10">
    <location>
        <begin position="12"/>
        <end position="33"/>
    </location>
</feature>
<dbReference type="InterPro" id="IPR004090">
    <property type="entry name" value="Chemotax_Me-accpt_rcpt"/>
</dbReference>
<dbReference type="CDD" id="cd12912">
    <property type="entry name" value="PDC2_MCP_like"/>
    <property type="match status" value="1"/>
</dbReference>
<comment type="caution">
    <text evidence="13">The sequence shown here is derived from an EMBL/GenBank/DDBJ whole genome shotgun (WGS) entry which is preliminary data.</text>
</comment>
<keyword evidence="6 8" id="KW-0807">Transducer</keyword>
<evidence type="ECO:0000313" key="13">
    <source>
        <dbReference type="EMBL" id="OCS91281.1"/>
    </source>
</evidence>
<feature type="domain" description="Methyl-accepting transducer" evidence="11">
    <location>
        <begin position="295"/>
        <end position="552"/>
    </location>
</feature>
<dbReference type="PROSITE" id="PS50111">
    <property type="entry name" value="CHEMOTAXIS_TRANSDUC_2"/>
    <property type="match status" value="1"/>
</dbReference>
<sequence length="581" mass="63986">MKGYYISVRTKIIVTSLLLILIPCLTIGTFNYIQATTELDALGQNLIQNSVTSTEALVNEMLQQVEEGVLTKEEAQEIVKAQAYGPLQDDGTRVQHNMMKLGDSGYVYIVDSKANVILHPNLEGEDTYDYQDADGRYFMRETVDLALSGGGFINYEFPLPDDPNKIEMKTSYTTYIPEWDWVIVSSTYVFEFNSGAMAIIRTLIISLLIALAIGSIMTFYLARDISSPLQNLSRLTEQVAKGNLNISTELTNRTDEVGQLHNHFSHMVTHLKELIQNVEQSIEQIEHTSHNLSNVSEQTTASSNEIAAAIENVADGANNQAIDTETTAQSAQTLSTYIDTLDKQNEQMLSQSLVMQEANNDGSTQLHTLRKQSEETYEVVSNIHAVFEGLATKIQNIDSIIQTITSISAQTNLLALNASIEAARAGEHGKGFAVVAEEVRKLAEQTADATNSVHETLSGITQETQAVTKEIARTHEIVETQHEAVTQTAQAFATIRTCTDDVVATVEQMSTYLHDLTDAKDTMTLAIANIAAISTQNAASAEEVAASIQEQQRAMHVVVNSTHMLSSEVEQLRHTIEKFTI</sequence>
<comment type="similarity">
    <text evidence="7">Belongs to the methyl-accepting chemotaxis (MCP) protein family.</text>
</comment>
<dbReference type="EMBL" id="MATO01000030">
    <property type="protein sequence ID" value="OCS91281.1"/>
    <property type="molecule type" value="Genomic_DNA"/>
</dbReference>
<dbReference type="SMART" id="SM01049">
    <property type="entry name" value="Cache_2"/>
    <property type="match status" value="1"/>
</dbReference>
<evidence type="ECO:0000259" key="12">
    <source>
        <dbReference type="PROSITE" id="PS50885"/>
    </source>
</evidence>
<evidence type="ECO:0000256" key="3">
    <source>
        <dbReference type="ARBA" id="ARBA00022692"/>
    </source>
</evidence>
<evidence type="ECO:0000256" key="2">
    <source>
        <dbReference type="ARBA" id="ARBA00022475"/>
    </source>
</evidence>
<dbReference type="SMART" id="SM00283">
    <property type="entry name" value="MA"/>
    <property type="match status" value="1"/>
</dbReference>
<evidence type="ECO:0000256" key="5">
    <source>
        <dbReference type="ARBA" id="ARBA00023136"/>
    </source>
</evidence>
<feature type="transmembrane region" description="Helical" evidence="10">
    <location>
        <begin position="198"/>
        <end position="222"/>
    </location>
</feature>
<dbReference type="InterPro" id="IPR003660">
    <property type="entry name" value="HAMP_dom"/>
</dbReference>
<dbReference type="GO" id="GO:0005886">
    <property type="term" value="C:plasma membrane"/>
    <property type="evidence" value="ECO:0007669"/>
    <property type="project" value="UniProtKB-SubCell"/>
</dbReference>
<dbReference type="PROSITE" id="PS50885">
    <property type="entry name" value="HAMP"/>
    <property type="match status" value="1"/>
</dbReference>
<dbReference type="PRINTS" id="PR00260">
    <property type="entry name" value="CHEMTRNSDUCR"/>
</dbReference>
<dbReference type="GO" id="GO:0007165">
    <property type="term" value="P:signal transduction"/>
    <property type="evidence" value="ECO:0007669"/>
    <property type="project" value="UniProtKB-KW"/>
</dbReference>
<dbReference type="RefSeq" id="WP_066463644.1">
    <property type="nucleotide sequence ID" value="NZ_MATO01000030.1"/>
</dbReference>
<keyword evidence="14" id="KW-1185">Reference proteome</keyword>
<dbReference type="SMART" id="SM00304">
    <property type="entry name" value="HAMP"/>
    <property type="match status" value="1"/>
</dbReference>
<protein>
    <recommendedName>
        <fullName evidence="15">Chemotaxis protein</fullName>
    </recommendedName>
</protein>
<evidence type="ECO:0000259" key="11">
    <source>
        <dbReference type="PROSITE" id="PS50111"/>
    </source>
</evidence>
<dbReference type="AlphaFoldDB" id="A0A1C0YVV9"/>
<name>A0A1C0YVV9_9BACL</name>
<dbReference type="InterPro" id="IPR033480">
    <property type="entry name" value="sCache_2"/>
</dbReference>
<dbReference type="SUPFAM" id="SSF58104">
    <property type="entry name" value="Methyl-accepting chemotaxis protein (MCP) signaling domain"/>
    <property type="match status" value="1"/>
</dbReference>
<keyword evidence="2" id="KW-1003">Cell membrane</keyword>
<evidence type="ECO:0000256" key="10">
    <source>
        <dbReference type="SAM" id="Phobius"/>
    </source>
</evidence>
<evidence type="ECO:0000256" key="7">
    <source>
        <dbReference type="ARBA" id="ARBA00029447"/>
    </source>
</evidence>
<keyword evidence="4 10" id="KW-1133">Transmembrane helix</keyword>
<dbReference type="OrthoDB" id="9810264at2"/>
<dbReference type="Proteomes" id="UP000093482">
    <property type="component" value="Unassembled WGS sequence"/>
</dbReference>
<accession>A0A1C0YVV9</accession>
<evidence type="ECO:0000256" key="8">
    <source>
        <dbReference type="PROSITE-ProRule" id="PRU00284"/>
    </source>
</evidence>